<evidence type="ECO:0000256" key="38">
    <source>
        <dbReference type="ARBA" id="ARBA00047876"/>
    </source>
</evidence>
<proteinExistence type="inferred from homology"/>
<evidence type="ECO:0000256" key="41">
    <source>
        <dbReference type="PIRSR" id="PIRSR000459-1"/>
    </source>
</evidence>
<keyword evidence="16" id="KW-0547">Nucleotide-binding</keyword>
<dbReference type="Proteomes" id="UP001501920">
    <property type="component" value="Chromosome 9"/>
</dbReference>
<dbReference type="AlphaFoldDB" id="A0A3B4DB52"/>
<evidence type="ECO:0000256" key="2">
    <source>
        <dbReference type="ARBA" id="ARBA00004173"/>
    </source>
</evidence>
<feature type="active site" evidence="41">
    <location>
        <position position="350"/>
    </location>
</feature>
<evidence type="ECO:0000256" key="42">
    <source>
        <dbReference type="PIRSR" id="PIRSR000459-2"/>
    </source>
</evidence>
<dbReference type="GO" id="GO:0050568">
    <property type="term" value="F:protein-glutamine glutaminase activity"/>
    <property type="evidence" value="ECO:0007669"/>
    <property type="project" value="UniProtKB-EC"/>
</dbReference>
<evidence type="ECO:0000313" key="45">
    <source>
        <dbReference type="Proteomes" id="UP001501920"/>
    </source>
</evidence>
<evidence type="ECO:0000256" key="27">
    <source>
        <dbReference type="ARBA" id="ARBA00039019"/>
    </source>
</evidence>
<dbReference type="SMART" id="SM00460">
    <property type="entry name" value="TGc"/>
    <property type="match status" value="1"/>
</dbReference>
<dbReference type="Gene3D" id="3.90.260.10">
    <property type="entry name" value="Transglutaminase-like"/>
    <property type="match status" value="1"/>
</dbReference>
<keyword evidence="12" id="KW-0272">Extracellular matrix</keyword>
<evidence type="ECO:0000256" key="9">
    <source>
        <dbReference type="ARBA" id="ARBA00022475"/>
    </source>
</evidence>
<comment type="cofactor">
    <cofactor evidence="42">
        <name>Ca(2+)</name>
        <dbReference type="ChEBI" id="CHEBI:29108"/>
    </cofactor>
    <text evidence="42">Binds 1 Ca(2+) ion per subunit.</text>
</comment>
<dbReference type="InterPro" id="IPR036238">
    <property type="entry name" value="Transglutaminase_C_sf"/>
</dbReference>
<evidence type="ECO:0000256" key="21">
    <source>
        <dbReference type="ARBA" id="ARBA00023136"/>
    </source>
</evidence>
<dbReference type="GO" id="GO:0008233">
    <property type="term" value="F:peptidase activity"/>
    <property type="evidence" value="ECO:0007669"/>
    <property type="project" value="UniProtKB-KW"/>
</dbReference>
<feature type="binding site" evidence="42">
    <location>
        <position position="392"/>
    </location>
    <ligand>
        <name>Ca(2+)</name>
        <dbReference type="ChEBI" id="CHEBI:29108"/>
    </ligand>
</feature>
<evidence type="ECO:0000256" key="4">
    <source>
        <dbReference type="ARBA" id="ARBA00004286"/>
    </source>
</evidence>
<evidence type="ECO:0000256" key="37">
    <source>
        <dbReference type="ARBA" id="ARBA00047868"/>
    </source>
</evidence>
<dbReference type="Gene3D" id="2.60.40.10">
    <property type="entry name" value="Immunoglobulins"/>
    <property type="match status" value="3"/>
</dbReference>
<reference evidence="44" key="2">
    <citation type="submission" date="2025-08" db="UniProtKB">
        <authorList>
            <consortium name="Ensembl"/>
        </authorList>
    </citation>
    <scope>IDENTIFICATION</scope>
</reference>
<reference evidence="44" key="3">
    <citation type="submission" date="2025-09" db="UniProtKB">
        <authorList>
            <consortium name="Ensembl"/>
        </authorList>
    </citation>
    <scope>IDENTIFICATION</scope>
</reference>
<evidence type="ECO:0000256" key="40">
    <source>
        <dbReference type="ARBA" id="ARBA00048365"/>
    </source>
</evidence>
<evidence type="ECO:0000256" key="10">
    <source>
        <dbReference type="ARBA" id="ARBA00022490"/>
    </source>
</evidence>
<evidence type="ECO:0000256" key="8">
    <source>
        <dbReference type="ARBA" id="ARBA00022454"/>
    </source>
</evidence>
<evidence type="ECO:0000256" key="15">
    <source>
        <dbReference type="ARBA" id="ARBA00022723"/>
    </source>
</evidence>
<dbReference type="PIRSF" id="PIRSF000459">
    <property type="entry name" value="TGM_EBP42"/>
    <property type="match status" value="1"/>
</dbReference>
<feature type="binding site" evidence="42">
    <location>
        <position position="439"/>
    </location>
    <ligand>
        <name>Ca(2+)</name>
        <dbReference type="ChEBI" id="CHEBI:29108"/>
    </ligand>
</feature>
<keyword evidence="18 42" id="KW-0106">Calcium</keyword>
<dbReference type="EC" id="3.5.1.44" evidence="27"/>
<dbReference type="GO" id="GO:0005694">
    <property type="term" value="C:chromosome"/>
    <property type="evidence" value="ECO:0007669"/>
    <property type="project" value="UniProtKB-SubCell"/>
</dbReference>
<evidence type="ECO:0000256" key="19">
    <source>
        <dbReference type="ARBA" id="ARBA00023128"/>
    </source>
</evidence>
<sequence>MAQLPIDRVDLACAVNNAEHHTELNGATRLIVRRGQPFTINLHLQPGTHFHQGTNINLIATTGPEPSEDADTAVKFGLSKFMSKTRWSATAALPSENTVSLTVCSNPNAPIGLYQLTLDQGSGVSLGQFVLLFNPWCTRDSVYLANEAERQEYVLSQDGLIYRGKPKRITVLPWTFGQFEPDMLDICLTVLSKSLQHLQNPAQDCSDRRSPVYVTRVLSAMINSQDDKGVLVGNWSGKYEDGVRPTAWKDSCSILRQWYHQDCIGVEYGQCWVFSAVACTVSRALGIPCRVVTNYESAHDTNSNLLVECYYDEFAENLGDDSIWNFHVWVESWMTRPDLKLSYEGWQASDSTPQETSDGIYCCGPVPVRAIKEGDLTVKYDAPFVYAEVNADVVEYVTLRDGRHVKIDSSTTEVGQCISTKAVGNDEREDITHLYKYPEGSEEERLVFEKANHQNRLIQNEEDPGVHVKIKLTPDMMVGTDFDVYARVKNNTDAPKNCHLMFYAQAVSYNGKLGETCGLTELTEMNVKPTEGDKATLRLKYSEYGKAITQDRMIKLVALLVDIETKEFYKATKTIMLDSPSITITVPGEANVGQPLVVTVLLVNPLPEALENCVFSLHGANLTDGAPIIKEVGAVGPEEITTAELEFTPKASGIRKLVIDFHSDKLSNIQGYRNLVIGE</sequence>
<comment type="catalytic activity">
    <reaction evidence="25">
        <text>L-glutaminyl-[protein] + serotonin = 5-serotonyl-L-glutamyl-[protein] + NH4(+)</text>
        <dbReference type="Rhea" id="RHEA:66552"/>
        <dbReference type="Rhea" id="RHEA-COMP:10207"/>
        <dbReference type="Rhea" id="RHEA-COMP:17052"/>
        <dbReference type="ChEBI" id="CHEBI:28938"/>
        <dbReference type="ChEBI" id="CHEBI:30011"/>
        <dbReference type="ChEBI" id="CHEBI:167174"/>
        <dbReference type="ChEBI" id="CHEBI:350546"/>
    </reaction>
    <physiologicalReaction direction="left-to-right" evidence="25">
        <dbReference type="Rhea" id="RHEA:66553"/>
    </physiologicalReaction>
</comment>
<evidence type="ECO:0000256" key="22">
    <source>
        <dbReference type="ARBA" id="ARBA00023242"/>
    </source>
</evidence>
<dbReference type="GO" id="GO:0006508">
    <property type="term" value="P:proteolysis"/>
    <property type="evidence" value="ECO:0007669"/>
    <property type="project" value="UniProtKB-KW"/>
</dbReference>
<dbReference type="GO" id="GO:0005739">
    <property type="term" value="C:mitochondrion"/>
    <property type="evidence" value="ECO:0007669"/>
    <property type="project" value="UniProtKB-SubCell"/>
</dbReference>
<comment type="catalytic activity">
    <reaction evidence="39">
        <text>L-glutaminyl-[protein] + (R)-noradrenaline = 5-(R)-noradrenalinyl-L-glutamyl-[protein] + NH4(+)</text>
        <dbReference type="Rhea" id="RHEA:66560"/>
        <dbReference type="Rhea" id="RHEA-COMP:10207"/>
        <dbReference type="Rhea" id="RHEA-COMP:17054"/>
        <dbReference type="ChEBI" id="CHEBI:28938"/>
        <dbReference type="ChEBI" id="CHEBI:30011"/>
        <dbReference type="ChEBI" id="CHEBI:72587"/>
        <dbReference type="ChEBI" id="CHEBI:167178"/>
    </reaction>
    <physiologicalReaction direction="left-to-right" evidence="39">
        <dbReference type="Rhea" id="RHEA:66561"/>
    </physiologicalReaction>
</comment>
<dbReference type="Ensembl" id="ENSPNAT00000030551.2">
    <property type="protein sequence ID" value="ENSPNAP00000020184.2"/>
    <property type="gene ID" value="ENSPNAG00000027041.2"/>
</dbReference>
<accession>A0A3B4DB52</accession>
<comment type="catalytic activity">
    <reaction evidence="40">
        <text>L-glutaminyl-[protein] + dopamine = 5-dopaminyl-L-glutamyl-[protein] + NH4(+)</text>
        <dbReference type="Rhea" id="RHEA:66556"/>
        <dbReference type="Rhea" id="RHEA-COMP:10207"/>
        <dbReference type="Rhea" id="RHEA-COMP:17053"/>
        <dbReference type="ChEBI" id="CHEBI:28938"/>
        <dbReference type="ChEBI" id="CHEBI:30011"/>
        <dbReference type="ChEBI" id="CHEBI:59905"/>
        <dbReference type="ChEBI" id="CHEBI:167175"/>
    </reaction>
    <physiologicalReaction direction="left-to-right" evidence="40">
        <dbReference type="Rhea" id="RHEA:66557"/>
    </physiologicalReaction>
</comment>
<comment type="catalytic activity">
    <reaction evidence="26">
        <text>L-glutaminyl-[protein] + L-lysyl-[protein] = [protein]-L-lysyl-N(6)-5-L-glutamyl-[protein] + NH4(+)</text>
        <dbReference type="Rhea" id="RHEA:54816"/>
        <dbReference type="Rhea" id="RHEA-COMP:9752"/>
        <dbReference type="Rhea" id="RHEA-COMP:10207"/>
        <dbReference type="Rhea" id="RHEA-COMP:14005"/>
        <dbReference type="ChEBI" id="CHEBI:28938"/>
        <dbReference type="ChEBI" id="CHEBI:29969"/>
        <dbReference type="ChEBI" id="CHEBI:30011"/>
        <dbReference type="ChEBI" id="CHEBI:138370"/>
        <dbReference type="EC" id="2.3.2.13"/>
    </reaction>
    <physiologicalReaction direction="left-to-right" evidence="26">
        <dbReference type="Rhea" id="RHEA:54817"/>
    </physiologicalReaction>
</comment>
<evidence type="ECO:0000256" key="29">
    <source>
        <dbReference type="ARBA" id="ARBA00041650"/>
    </source>
</evidence>
<evidence type="ECO:0000256" key="12">
    <source>
        <dbReference type="ARBA" id="ARBA00022530"/>
    </source>
</evidence>
<keyword evidence="23" id="KW-0012">Acyltransferase</keyword>
<keyword evidence="8" id="KW-0158">Chromosome</keyword>
<dbReference type="SUPFAM" id="SSF81296">
    <property type="entry name" value="E set domains"/>
    <property type="match status" value="1"/>
</dbReference>
<feature type="binding site" evidence="42">
    <location>
        <position position="390"/>
    </location>
    <ligand>
        <name>Ca(2+)</name>
        <dbReference type="ChEBI" id="CHEBI:29108"/>
    </ligand>
</feature>
<dbReference type="InterPro" id="IPR036985">
    <property type="entry name" value="Transglutaminase-like_sf"/>
</dbReference>
<dbReference type="PANTHER" id="PTHR11590:SF6">
    <property type="entry name" value="PROTEIN-GLUTAMINE GAMMA-GLUTAMYLTRANSFERASE 2"/>
    <property type="match status" value="1"/>
</dbReference>
<dbReference type="InterPro" id="IPR038765">
    <property type="entry name" value="Papain-like_cys_pep_sf"/>
</dbReference>
<evidence type="ECO:0000256" key="36">
    <source>
        <dbReference type="ARBA" id="ARBA00043138"/>
    </source>
</evidence>
<evidence type="ECO:0000256" key="34">
    <source>
        <dbReference type="ARBA" id="ARBA00042912"/>
    </source>
</evidence>
<dbReference type="GO" id="GO:0005634">
    <property type="term" value="C:nucleus"/>
    <property type="evidence" value="ECO:0007669"/>
    <property type="project" value="UniProtKB-SubCell"/>
</dbReference>
<evidence type="ECO:0000256" key="7">
    <source>
        <dbReference type="ARBA" id="ARBA00005968"/>
    </source>
</evidence>
<keyword evidence="22" id="KW-0539">Nucleus</keyword>
<evidence type="ECO:0000256" key="3">
    <source>
        <dbReference type="ARBA" id="ARBA00004236"/>
    </source>
</evidence>
<evidence type="ECO:0000256" key="35">
    <source>
        <dbReference type="ARBA" id="ARBA00043104"/>
    </source>
</evidence>
<organism evidence="44 45">
    <name type="scientific">Pygocentrus nattereri</name>
    <name type="common">Red-bellied piranha</name>
    <dbReference type="NCBI Taxonomy" id="42514"/>
    <lineage>
        <taxon>Eukaryota</taxon>
        <taxon>Metazoa</taxon>
        <taxon>Chordata</taxon>
        <taxon>Craniata</taxon>
        <taxon>Vertebrata</taxon>
        <taxon>Euteleostomi</taxon>
        <taxon>Actinopterygii</taxon>
        <taxon>Neopterygii</taxon>
        <taxon>Teleostei</taxon>
        <taxon>Ostariophysi</taxon>
        <taxon>Characiformes</taxon>
        <taxon>Characoidei</taxon>
        <taxon>Pygocentrus</taxon>
    </lineage>
</organism>
<feature type="domain" description="Transglutaminase-like" evidence="43">
    <location>
        <begin position="263"/>
        <end position="353"/>
    </location>
</feature>
<feature type="active site" evidence="41">
    <location>
        <position position="271"/>
    </location>
</feature>
<dbReference type="InterPro" id="IPR008958">
    <property type="entry name" value="Transglutaminase_C"/>
</dbReference>
<evidence type="ECO:0000259" key="43">
    <source>
        <dbReference type="SMART" id="SM00460"/>
    </source>
</evidence>
<dbReference type="InterPro" id="IPR014756">
    <property type="entry name" value="Ig_E-set"/>
</dbReference>
<keyword evidence="14" id="KW-0808">Transferase</keyword>
<comment type="catalytic activity">
    <reaction evidence="37">
        <text>L-glutaminyl-[protein] + H2O = L-glutamyl-[protein] + NH4(+)</text>
        <dbReference type="Rhea" id="RHEA:16441"/>
        <dbReference type="Rhea" id="RHEA-COMP:10207"/>
        <dbReference type="Rhea" id="RHEA-COMP:10208"/>
        <dbReference type="ChEBI" id="CHEBI:15377"/>
        <dbReference type="ChEBI" id="CHEBI:28938"/>
        <dbReference type="ChEBI" id="CHEBI:29973"/>
        <dbReference type="ChEBI" id="CHEBI:30011"/>
        <dbReference type="EC" id="3.5.1.44"/>
    </reaction>
    <physiologicalReaction direction="left-to-right" evidence="37">
        <dbReference type="Rhea" id="RHEA:16442"/>
    </physiologicalReaction>
</comment>
<evidence type="ECO:0000256" key="26">
    <source>
        <dbReference type="ARBA" id="ARBA00036876"/>
    </source>
</evidence>
<dbReference type="Pfam" id="PF00868">
    <property type="entry name" value="Transglut_N"/>
    <property type="match status" value="1"/>
</dbReference>
<keyword evidence="13" id="KW-0645">Protease</keyword>
<dbReference type="EC" id="2.3.2.13" evidence="24"/>
<keyword evidence="17" id="KW-0378">Hydrolase</keyword>
<evidence type="ECO:0000256" key="30">
    <source>
        <dbReference type="ARBA" id="ARBA00041677"/>
    </source>
</evidence>
<dbReference type="InterPro" id="IPR050779">
    <property type="entry name" value="Transglutaminase"/>
</dbReference>
<evidence type="ECO:0000256" key="14">
    <source>
        <dbReference type="ARBA" id="ARBA00022679"/>
    </source>
</evidence>
<reference evidence="44 45" key="1">
    <citation type="submission" date="2020-10" db="EMBL/GenBank/DDBJ databases">
        <title>Pygocentrus nattereri (red-bellied piranha) genome, fPygNat1, primary haplotype.</title>
        <authorList>
            <person name="Myers G."/>
            <person name="Meyer A."/>
            <person name="Karagic N."/>
            <person name="Pippel M."/>
            <person name="Winkler S."/>
            <person name="Tracey A."/>
            <person name="Wood J."/>
            <person name="Formenti G."/>
            <person name="Howe K."/>
            <person name="Fedrigo O."/>
            <person name="Jarvis E.D."/>
        </authorList>
    </citation>
    <scope>NUCLEOTIDE SEQUENCE [LARGE SCALE GENOMIC DNA]</scope>
</reference>
<evidence type="ECO:0000256" key="13">
    <source>
        <dbReference type="ARBA" id="ARBA00022670"/>
    </source>
</evidence>
<dbReference type="GO" id="GO:0003810">
    <property type="term" value="F:protein-glutamine gamma-glutamyltransferase activity"/>
    <property type="evidence" value="ECO:0007669"/>
    <property type="project" value="UniProtKB-EC"/>
</dbReference>
<dbReference type="GeneTree" id="ENSGT01050000244866"/>
<dbReference type="OMA" id="VGEWGEF"/>
<dbReference type="InterPro" id="IPR013783">
    <property type="entry name" value="Ig-like_fold"/>
</dbReference>
<keyword evidence="11" id="KW-0964">Secreted</keyword>
<evidence type="ECO:0000256" key="11">
    <source>
        <dbReference type="ARBA" id="ARBA00022525"/>
    </source>
</evidence>
<dbReference type="GO" id="GO:0005525">
    <property type="term" value="F:GTP binding"/>
    <property type="evidence" value="ECO:0007669"/>
    <property type="project" value="UniProtKB-KW"/>
</dbReference>
<dbReference type="Pfam" id="PF01841">
    <property type="entry name" value="Transglut_core"/>
    <property type="match status" value="1"/>
</dbReference>
<evidence type="ECO:0000256" key="31">
    <source>
        <dbReference type="ARBA" id="ARBA00042099"/>
    </source>
</evidence>
<dbReference type="InterPro" id="IPR002931">
    <property type="entry name" value="Transglutaminase-like"/>
</dbReference>
<dbReference type="PANTHER" id="PTHR11590">
    <property type="entry name" value="PROTEIN-GLUTAMINE GAMMA-GLUTAMYLTRANSFERASE"/>
    <property type="match status" value="1"/>
</dbReference>
<keyword evidence="15 42" id="KW-0479">Metal-binding</keyword>
<dbReference type="PROSITE" id="PS00547">
    <property type="entry name" value="TRANSGLUTAMINASES"/>
    <property type="match status" value="1"/>
</dbReference>
<evidence type="ECO:0000256" key="16">
    <source>
        <dbReference type="ARBA" id="ARBA00022741"/>
    </source>
</evidence>
<keyword evidence="20" id="KW-0342">GTP-binding</keyword>
<keyword evidence="9" id="KW-1003">Cell membrane</keyword>
<keyword evidence="10" id="KW-0963">Cytoplasm</keyword>
<evidence type="ECO:0000256" key="20">
    <source>
        <dbReference type="ARBA" id="ARBA00023134"/>
    </source>
</evidence>
<dbReference type="GO" id="GO:0005886">
    <property type="term" value="C:plasma membrane"/>
    <property type="evidence" value="ECO:0007669"/>
    <property type="project" value="UniProtKB-SubCell"/>
</dbReference>
<evidence type="ECO:0000256" key="24">
    <source>
        <dbReference type="ARBA" id="ARBA00024222"/>
    </source>
</evidence>
<evidence type="ECO:0000256" key="23">
    <source>
        <dbReference type="ARBA" id="ARBA00023315"/>
    </source>
</evidence>
<dbReference type="SUPFAM" id="SSF49309">
    <property type="entry name" value="Transglutaminase, two C-terminal domains"/>
    <property type="match status" value="2"/>
</dbReference>
<protein>
    <recommendedName>
        <fullName evidence="28">Protein-glutamine gamma-glutamyltransferase 2</fullName>
        <ecNumber evidence="24">2.3.2.13</ecNumber>
        <ecNumber evidence="27">3.5.1.44</ecNumber>
    </recommendedName>
    <alternativeName>
        <fullName evidence="31">Isopeptidase TGM2</fullName>
    </alternativeName>
    <alternativeName>
        <fullName evidence="33">Protein-glutamine deamidase TGM2</fullName>
    </alternativeName>
    <alternativeName>
        <fullName evidence="32">Protein-glutamine dopaminyltransferase TGM2</fullName>
    </alternativeName>
    <alternativeName>
        <fullName evidence="35">Protein-glutamine histaminyltransferase TGM2</fullName>
    </alternativeName>
    <alternativeName>
        <fullName evidence="36">Protein-glutamine noradrenalinyltransferase TGM2</fullName>
    </alternativeName>
    <alternativeName>
        <fullName evidence="34">Protein-glutamine serotonyltransferase TGM2</fullName>
    </alternativeName>
    <alternativeName>
        <fullName evidence="30">Tissue transglutaminase</fullName>
    </alternativeName>
    <alternativeName>
        <fullName evidence="29">Transglutaminase-2</fullName>
    </alternativeName>
</protein>
<dbReference type="Pfam" id="PF00927">
    <property type="entry name" value="Transglut_C"/>
    <property type="match status" value="2"/>
</dbReference>
<evidence type="ECO:0000256" key="28">
    <source>
        <dbReference type="ARBA" id="ARBA00040561"/>
    </source>
</evidence>
<dbReference type="InterPro" id="IPR001102">
    <property type="entry name" value="Transglutaminase_N"/>
</dbReference>
<dbReference type="InterPro" id="IPR023608">
    <property type="entry name" value="Transglutaminase_animal"/>
</dbReference>
<comment type="subcellular location">
    <subcellularLocation>
        <location evidence="3">Cell membrane</location>
    </subcellularLocation>
    <subcellularLocation>
        <location evidence="4">Chromosome</location>
    </subcellularLocation>
    <subcellularLocation>
        <location evidence="6">Cytoplasm</location>
        <location evidence="6">Cytosol</location>
    </subcellularLocation>
    <subcellularLocation>
        <location evidence="2">Mitochondrion</location>
    </subcellularLocation>
    <subcellularLocation>
        <location evidence="1">Nucleus</location>
    </subcellularLocation>
    <subcellularLocation>
        <location evidence="5">Secreted</location>
        <location evidence="5">Extracellular space</location>
        <location evidence="5">Extracellular matrix</location>
    </subcellularLocation>
</comment>
<dbReference type="GO" id="GO:0007399">
    <property type="term" value="P:nervous system development"/>
    <property type="evidence" value="ECO:0007669"/>
    <property type="project" value="UniProtKB-ARBA"/>
</dbReference>
<keyword evidence="45" id="KW-1185">Reference proteome</keyword>
<evidence type="ECO:0000256" key="18">
    <source>
        <dbReference type="ARBA" id="ARBA00022837"/>
    </source>
</evidence>
<evidence type="ECO:0000256" key="32">
    <source>
        <dbReference type="ARBA" id="ARBA00042105"/>
    </source>
</evidence>
<evidence type="ECO:0000256" key="6">
    <source>
        <dbReference type="ARBA" id="ARBA00004514"/>
    </source>
</evidence>
<comment type="catalytic activity">
    <reaction evidence="38">
        <text>L-glutaminyl-[protein] + histamine = 5-histaminyl-L-glutamyl-[protein] + NH4(+)</text>
        <dbReference type="Rhea" id="RHEA:66564"/>
        <dbReference type="Rhea" id="RHEA-COMP:10207"/>
        <dbReference type="Rhea" id="RHEA-COMP:17056"/>
        <dbReference type="ChEBI" id="CHEBI:28938"/>
        <dbReference type="ChEBI" id="CHEBI:30011"/>
        <dbReference type="ChEBI" id="CHEBI:58432"/>
        <dbReference type="ChEBI" id="CHEBI:167179"/>
    </reaction>
    <physiologicalReaction direction="left-to-right" evidence="38">
        <dbReference type="Rhea" id="RHEA:66565"/>
    </physiologicalReaction>
</comment>
<feature type="binding site" evidence="42">
    <location>
        <position position="444"/>
    </location>
    <ligand>
        <name>Ca(2+)</name>
        <dbReference type="ChEBI" id="CHEBI:29108"/>
    </ligand>
</feature>
<feature type="active site" evidence="41">
    <location>
        <position position="327"/>
    </location>
</feature>
<keyword evidence="19" id="KW-0496">Mitochondrion</keyword>
<comment type="similarity">
    <text evidence="7">Belongs to the transglutaminase superfamily. Transglutaminase family.</text>
</comment>
<dbReference type="InterPro" id="IPR013808">
    <property type="entry name" value="Transglutaminase_AS"/>
</dbReference>
<dbReference type="GO" id="GO:0005829">
    <property type="term" value="C:cytosol"/>
    <property type="evidence" value="ECO:0007669"/>
    <property type="project" value="UniProtKB-SubCell"/>
</dbReference>
<dbReference type="SUPFAM" id="SSF54001">
    <property type="entry name" value="Cysteine proteinases"/>
    <property type="match status" value="1"/>
</dbReference>
<evidence type="ECO:0000256" key="5">
    <source>
        <dbReference type="ARBA" id="ARBA00004498"/>
    </source>
</evidence>
<evidence type="ECO:0000256" key="1">
    <source>
        <dbReference type="ARBA" id="ARBA00004123"/>
    </source>
</evidence>
<evidence type="ECO:0000256" key="17">
    <source>
        <dbReference type="ARBA" id="ARBA00022801"/>
    </source>
</evidence>
<name>A0A3B4DB52_PYGNA</name>
<evidence type="ECO:0000256" key="39">
    <source>
        <dbReference type="ARBA" id="ARBA00048230"/>
    </source>
</evidence>
<evidence type="ECO:0000256" key="25">
    <source>
        <dbReference type="ARBA" id="ARBA00036377"/>
    </source>
</evidence>
<dbReference type="STRING" id="42514.ENSPNAP00000020184"/>
<dbReference type="GO" id="GO:0046872">
    <property type="term" value="F:metal ion binding"/>
    <property type="evidence" value="ECO:0007669"/>
    <property type="project" value="UniProtKB-KW"/>
</dbReference>
<keyword evidence="21" id="KW-0472">Membrane</keyword>
<evidence type="ECO:0000256" key="33">
    <source>
        <dbReference type="ARBA" id="ARBA00042239"/>
    </source>
</evidence>
<evidence type="ECO:0000313" key="44">
    <source>
        <dbReference type="Ensembl" id="ENSPNAP00000020184.2"/>
    </source>
</evidence>